<dbReference type="GO" id="GO:0006542">
    <property type="term" value="P:glutamine biosynthetic process"/>
    <property type="evidence" value="ECO:0007669"/>
    <property type="project" value="InterPro"/>
</dbReference>
<dbReference type="Proteomes" id="UP000466517">
    <property type="component" value="Chromosome"/>
</dbReference>
<evidence type="ECO:0000256" key="5">
    <source>
        <dbReference type="RuleBase" id="RU000384"/>
    </source>
</evidence>
<feature type="domain" description="GS catalytic" evidence="7">
    <location>
        <begin position="138"/>
        <end position="478"/>
    </location>
</feature>
<dbReference type="AlphaFoldDB" id="A0A7I7XHC8"/>
<dbReference type="RefSeq" id="WP_246240694.1">
    <property type="nucleotide sequence ID" value="NZ_AP022610.1"/>
</dbReference>
<dbReference type="PANTHER" id="PTHR43407">
    <property type="entry name" value="GLUTAMINE SYNTHETASE"/>
    <property type="match status" value="1"/>
</dbReference>
<dbReference type="InterPro" id="IPR036651">
    <property type="entry name" value="Gln_synt_N_sf"/>
</dbReference>
<evidence type="ECO:0000259" key="7">
    <source>
        <dbReference type="PROSITE" id="PS51987"/>
    </source>
</evidence>
<feature type="domain" description="GS beta-grasp" evidence="6">
    <location>
        <begin position="31"/>
        <end position="131"/>
    </location>
</feature>
<dbReference type="PROSITE" id="PS51987">
    <property type="entry name" value="GS_CATALYTIC"/>
    <property type="match status" value="1"/>
</dbReference>
<dbReference type="GO" id="GO:0016020">
    <property type="term" value="C:membrane"/>
    <property type="evidence" value="ECO:0007669"/>
    <property type="project" value="TreeGrafter"/>
</dbReference>
<evidence type="ECO:0000259" key="6">
    <source>
        <dbReference type="PROSITE" id="PS51986"/>
    </source>
</evidence>
<dbReference type="SMART" id="SM01230">
    <property type="entry name" value="Gln-synt_C"/>
    <property type="match status" value="1"/>
</dbReference>
<evidence type="ECO:0000313" key="8">
    <source>
        <dbReference type="EMBL" id="BBZ28608.1"/>
    </source>
</evidence>
<reference evidence="8 9" key="1">
    <citation type="journal article" date="2019" name="Emerg. Microbes Infect.">
        <title>Comprehensive subspecies identification of 175 nontuberculous mycobacteria species based on 7547 genomic profiles.</title>
        <authorList>
            <person name="Matsumoto Y."/>
            <person name="Kinjo T."/>
            <person name="Motooka D."/>
            <person name="Nabeya D."/>
            <person name="Jung N."/>
            <person name="Uechi K."/>
            <person name="Horii T."/>
            <person name="Iida T."/>
            <person name="Fujita J."/>
            <person name="Nakamura S."/>
        </authorList>
    </citation>
    <scope>NUCLEOTIDE SEQUENCE [LARGE SCALE GENOMIC DNA]</scope>
    <source>
        <strain evidence="8 9">JCM 13574</strain>
    </source>
</reference>
<dbReference type="SUPFAM" id="SSF55931">
    <property type="entry name" value="Glutamine synthetase/guanido kinase"/>
    <property type="match status" value="1"/>
</dbReference>
<dbReference type="PANTHER" id="PTHR43407:SF1">
    <property type="entry name" value="LENGSIN"/>
    <property type="match status" value="1"/>
</dbReference>
<dbReference type="SUPFAM" id="SSF54368">
    <property type="entry name" value="Glutamine synthetase, N-terminal domain"/>
    <property type="match status" value="1"/>
</dbReference>
<dbReference type="GO" id="GO:0005737">
    <property type="term" value="C:cytoplasm"/>
    <property type="evidence" value="ECO:0007669"/>
    <property type="project" value="TreeGrafter"/>
</dbReference>
<keyword evidence="9" id="KW-1185">Reference proteome</keyword>
<comment type="similarity">
    <text evidence="1 4 5">Belongs to the glutamine synthetase family.</text>
</comment>
<dbReference type="InterPro" id="IPR014746">
    <property type="entry name" value="Gln_synth/guanido_kin_cat_dom"/>
</dbReference>
<dbReference type="Pfam" id="PF00120">
    <property type="entry name" value="Gln-synt_C"/>
    <property type="match status" value="1"/>
</dbReference>
<sequence>MLSTPFIERHQLWSPAQRDAADEVIAQVRERDLRQVRISWGDQHGILRGKTLEVDHFVSVMKNGKDFQTATLIFDTTNNPVVPPFGANALGDPRMTGLPDGVLVPDPGTFTILPWLDRTGWILSNLHYRTGERVPFDTRGVLQAQLDALEGDGYGYVAGVELEFYVTRLVDPKLSFEDSGHPPTPPEVMAVSHGFQYLTENRGDEIDGILSILRDNVVALGLPLSTVEDEWGPGQCEFTFEPLPGLGAADCTILVRSAIKQLCRRHGYHATFMSRPALANAFSSGWHLHQSLSSAQEVNCFAGADGELLSDTAKHYMGGLLEHAFASSVLTNPTINGYKRFRPDSFAPDRVAWAEENRGAMIRVAGARGDANTDLENRVGEPAANPYLYLASQIAAGRDGLRRQVDPGPSADEPYLVDAPTLPHSLEAAIEHFSDSALFRREFGDAFVDYLSMIKRHEVSRFHAAVTDWEQREYFEVY</sequence>
<dbReference type="PROSITE" id="PS51986">
    <property type="entry name" value="GS_BETA_GRASP"/>
    <property type="match status" value="1"/>
</dbReference>
<protein>
    <recommendedName>
        <fullName evidence="2">glutamine synthetase</fullName>
        <ecNumber evidence="2">6.3.1.2</ecNumber>
    </recommendedName>
    <alternativeName>
        <fullName evidence="3">Glutamine synthetase I beta</fullName>
    </alternativeName>
</protein>
<dbReference type="Gene3D" id="3.10.20.70">
    <property type="entry name" value="Glutamine synthetase, N-terminal domain"/>
    <property type="match status" value="1"/>
</dbReference>
<gene>
    <name evidence="8" type="ORF">MMAD_29030</name>
</gene>
<proteinExistence type="inferred from homology"/>
<organism evidence="8 9">
    <name type="scientific">Mycolicibacterium madagascariense</name>
    <dbReference type="NCBI Taxonomy" id="212765"/>
    <lineage>
        <taxon>Bacteria</taxon>
        <taxon>Bacillati</taxon>
        <taxon>Actinomycetota</taxon>
        <taxon>Actinomycetes</taxon>
        <taxon>Mycobacteriales</taxon>
        <taxon>Mycobacteriaceae</taxon>
        <taxon>Mycolicibacterium</taxon>
    </lineage>
</organism>
<evidence type="ECO:0000256" key="2">
    <source>
        <dbReference type="ARBA" id="ARBA00012937"/>
    </source>
</evidence>
<evidence type="ECO:0000256" key="1">
    <source>
        <dbReference type="ARBA" id="ARBA00009897"/>
    </source>
</evidence>
<dbReference type="InterPro" id="IPR008147">
    <property type="entry name" value="Gln_synt_N"/>
</dbReference>
<dbReference type="EMBL" id="AP022610">
    <property type="protein sequence ID" value="BBZ28608.1"/>
    <property type="molecule type" value="Genomic_DNA"/>
</dbReference>
<evidence type="ECO:0000313" key="9">
    <source>
        <dbReference type="Proteomes" id="UP000466517"/>
    </source>
</evidence>
<accession>A0A7I7XHC8</accession>
<dbReference type="KEGG" id="mmag:MMAD_29030"/>
<dbReference type="EC" id="6.3.1.2" evidence="2"/>
<evidence type="ECO:0000256" key="3">
    <source>
        <dbReference type="ARBA" id="ARBA00033230"/>
    </source>
</evidence>
<name>A0A7I7XHC8_9MYCO</name>
<dbReference type="InterPro" id="IPR008146">
    <property type="entry name" value="Gln_synth_cat_dom"/>
</dbReference>
<evidence type="ECO:0000256" key="4">
    <source>
        <dbReference type="PROSITE-ProRule" id="PRU01330"/>
    </source>
</evidence>
<dbReference type="GO" id="GO:0004356">
    <property type="term" value="F:glutamine synthetase activity"/>
    <property type="evidence" value="ECO:0007669"/>
    <property type="project" value="UniProtKB-EC"/>
</dbReference>
<dbReference type="Gene3D" id="3.30.590.10">
    <property type="entry name" value="Glutamine synthetase/guanido kinase, catalytic domain"/>
    <property type="match status" value="1"/>
</dbReference>